<proteinExistence type="predicted"/>
<organism evidence="1 2">
    <name type="scientific">Leptospira interrogans str. 2006001854</name>
    <dbReference type="NCBI Taxonomy" id="1001590"/>
    <lineage>
        <taxon>Bacteria</taxon>
        <taxon>Pseudomonadati</taxon>
        <taxon>Spirochaetota</taxon>
        <taxon>Spirochaetia</taxon>
        <taxon>Leptospirales</taxon>
        <taxon>Leptospiraceae</taxon>
        <taxon>Leptospira</taxon>
    </lineage>
</organism>
<gene>
    <name evidence="1" type="ORF">LEP1GSC037_3208</name>
</gene>
<dbReference type="EMBL" id="AFLW02000039">
    <property type="protein sequence ID" value="EMM83763.1"/>
    <property type="molecule type" value="Genomic_DNA"/>
</dbReference>
<sequence length="45" mass="5495">MKKSQNSFSLSFQTFLKFYIRYSKQFQKSKSKNFGYFKKNLIINT</sequence>
<accession>M6GFJ5</accession>
<protein>
    <submittedName>
        <fullName evidence="1">Uncharacterized protein</fullName>
    </submittedName>
</protein>
<dbReference type="Proteomes" id="UP000012128">
    <property type="component" value="Unassembled WGS sequence"/>
</dbReference>
<dbReference type="AlphaFoldDB" id="M6GFJ5"/>
<evidence type="ECO:0000313" key="2">
    <source>
        <dbReference type="Proteomes" id="UP000012128"/>
    </source>
</evidence>
<comment type="caution">
    <text evidence="1">The sequence shown here is derived from an EMBL/GenBank/DDBJ whole genome shotgun (WGS) entry which is preliminary data.</text>
</comment>
<evidence type="ECO:0000313" key="1">
    <source>
        <dbReference type="EMBL" id="EMM83763.1"/>
    </source>
</evidence>
<reference evidence="1 2" key="1">
    <citation type="submission" date="2013-01" db="EMBL/GenBank/DDBJ databases">
        <authorList>
            <person name="Harkins D.M."/>
            <person name="Durkin A.S."/>
            <person name="Brinkac L.M."/>
            <person name="Haft D.H."/>
            <person name="Selengut J.D."/>
            <person name="Sanka R."/>
            <person name="DePew J."/>
            <person name="Purushe J."/>
            <person name="Hospenthal D.R."/>
            <person name="Murray C.K."/>
            <person name="Pimentel G."/>
            <person name="Wasfy M."/>
            <person name="Parker T."/>
            <person name="Miller R.S."/>
            <person name="Vinetz J.M."/>
            <person name="Sutton G.G."/>
            <person name="Nierman W.C."/>
            <person name="Fouts D.E."/>
        </authorList>
    </citation>
    <scope>NUCLEOTIDE SEQUENCE [LARGE SCALE GENOMIC DNA]</scope>
    <source>
        <strain evidence="1 2">2006001854</strain>
    </source>
</reference>
<name>M6GFJ5_LEPIR</name>